<name>A0ABV7Q161_9ACTN</name>
<dbReference type="Proteomes" id="UP001595712">
    <property type="component" value="Unassembled WGS sequence"/>
</dbReference>
<comment type="caution">
    <text evidence="2">The sequence shown here is derived from an EMBL/GenBank/DDBJ whole genome shotgun (WGS) entry which is preliminary data.</text>
</comment>
<evidence type="ECO:0000256" key="1">
    <source>
        <dbReference type="SAM" id="MobiDB-lite"/>
    </source>
</evidence>
<protein>
    <submittedName>
        <fullName evidence="2">Uncharacterized protein</fullName>
    </submittedName>
</protein>
<sequence>MNDFDLHYLHFARSEELIKQAENERQARALIKAAKETRRGGTHVRHQGIAARVAKALSRGEHHEESAGEPDTRFQPAK</sequence>
<keyword evidence="3" id="KW-1185">Reference proteome</keyword>
<feature type="compositionally biased region" description="Basic and acidic residues" evidence="1">
    <location>
        <begin position="58"/>
        <end position="72"/>
    </location>
</feature>
<evidence type="ECO:0000313" key="3">
    <source>
        <dbReference type="Proteomes" id="UP001595712"/>
    </source>
</evidence>
<dbReference type="RefSeq" id="WP_387974307.1">
    <property type="nucleotide sequence ID" value="NZ_JBHRWO010000010.1"/>
</dbReference>
<gene>
    <name evidence="2" type="ORF">ACFO8M_10350</name>
</gene>
<dbReference type="EMBL" id="JBHRWO010000010">
    <property type="protein sequence ID" value="MFC3492887.1"/>
    <property type="molecule type" value="Genomic_DNA"/>
</dbReference>
<evidence type="ECO:0000313" key="2">
    <source>
        <dbReference type="EMBL" id="MFC3492887.1"/>
    </source>
</evidence>
<feature type="region of interest" description="Disordered" evidence="1">
    <location>
        <begin position="55"/>
        <end position="78"/>
    </location>
</feature>
<proteinExistence type="predicted"/>
<accession>A0ABV7Q161</accession>
<organism evidence="2 3">
    <name type="scientific">Glycomyces rhizosphaerae</name>
    <dbReference type="NCBI Taxonomy" id="2054422"/>
    <lineage>
        <taxon>Bacteria</taxon>
        <taxon>Bacillati</taxon>
        <taxon>Actinomycetota</taxon>
        <taxon>Actinomycetes</taxon>
        <taxon>Glycomycetales</taxon>
        <taxon>Glycomycetaceae</taxon>
        <taxon>Glycomyces</taxon>
    </lineage>
</organism>
<reference evidence="3" key="1">
    <citation type="journal article" date="2019" name="Int. J. Syst. Evol. Microbiol.">
        <title>The Global Catalogue of Microorganisms (GCM) 10K type strain sequencing project: providing services to taxonomists for standard genome sequencing and annotation.</title>
        <authorList>
            <consortium name="The Broad Institute Genomics Platform"/>
            <consortium name="The Broad Institute Genome Sequencing Center for Infectious Disease"/>
            <person name="Wu L."/>
            <person name="Ma J."/>
        </authorList>
    </citation>
    <scope>NUCLEOTIDE SEQUENCE [LARGE SCALE GENOMIC DNA]</scope>
    <source>
        <strain evidence="3">CGMCC 4.7396</strain>
    </source>
</reference>